<evidence type="ECO:0000256" key="1">
    <source>
        <dbReference type="ARBA" id="ARBA00004651"/>
    </source>
</evidence>
<dbReference type="GO" id="GO:0030194">
    <property type="term" value="P:positive regulation of blood coagulation"/>
    <property type="evidence" value="ECO:0007669"/>
    <property type="project" value="TreeGrafter"/>
</dbReference>
<keyword evidence="14" id="KW-0807">Transducer</keyword>
<evidence type="ECO:0000313" key="19">
    <source>
        <dbReference type="EMBL" id="RXN16055.1"/>
    </source>
</evidence>
<dbReference type="PRINTS" id="PR00908">
    <property type="entry name" value="THROMBINR"/>
</dbReference>
<dbReference type="Gene3D" id="1.20.1070.10">
    <property type="entry name" value="Rhodopsin 7-helix transmembrane proteins"/>
    <property type="match status" value="1"/>
</dbReference>
<evidence type="ECO:0000256" key="12">
    <source>
        <dbReference type="ARBA" id="ARBA00023170"/>
    </source>
</evidence>
<comment type="caution">
    <text evidence="19">The sequence shown here is derived from an EMBL/GenBank/DDBJ whole genome shotgun (WGS) entry which is preliminary data.</text>
</comment>
<organism evidence="19 20">
    <name type="scientific">Labeo rohita</name>
    <name type="common">Indian major carp</name>
    <name type="synonym">Cyprinus rohita</name>
    <dbReference type="NCBI Taxonomy" id="84645"/>
    <lineage>
        <taxon>Eukaryota</taxon>
        <taxon>Metazoa</taxon>
        <taxon>Chordata</taxon>
        <taxon>Craniata</taxon>
        <taxon>Vertebrata</taxon>
        <taxon>Euteleostomi</taxon>
        <taxon>Actinopterygii</taxon>
        <taxon>Neopterygii</taxon>
        <taxon>Teleostei</taxon>
        <taxon>Ostariophysi</taxon>
        <taxon>Cypriniformes</taxon>
        <taxon>Cyprinidae</taxon>
        <taxon>Labeoninae</taxon>
        <taxon>Labeonini</taxon>
        <taxon>Labeo</taxon>
    </lineage>
</organism>
<keyword evidence="4 17" id="KW-0812">Transmembrane</keyword>
<evidence type="ECO:0000256" key="16">
    <source>
        <dbReference type="PIRSR" id="PIRSR603912-52"/>
    </source>
</evidence>
<keyword evidence="10 17" id="KW-0472">Membrane</keyword>
<keyword evidence="13" id="KW-0325">Glycoprotein</keyword>
<keyword evidence="11 16" id="KW-1015">Disulfide bond</keyword>
<feature type="transmembrane region" description="Helical" evidence="17">
    <location>
        <begin position="315"/>
        <end position="338"/>
    </location>
</feature>
<dbReference type="AlphaFoldDB" id="A0A498MEX9"/>
<name>A0A498MEX9_LABRO</name>
<dbReference type="GO" id="GO:0007596">
    <property type="term" value="P:blood coagulation"/>
    <property type="evidence" value="ECO:0007669"/>
    <property type="project" value="UniProtKB-KW"/>
</dbReference>
<dbReference type="PROSITE" id="PS50262">
    <property type="entry name" value="G_PROTEIN_RECEP_F1_2"/>
    <property type="match status" value="1"/>
</dbReference>
<evidence type="ECO:0000256" key="6">
    <source>
        <dbReference type="ARBA" id="ARBA00022729"/>
    </source>
</evidence>
<evidence type="ECO:0000256" key="2">
    <source>
        <dbReference type="ARBA" id="ARBA00019705"/>
    </source>
</evidence>
<feature type="transmembrane region" description="Helical" evidence="17">
    <location>
        <begin position="226"/>
        <end position="256"/>
    </location>
</feature>
<feature type="domain" description="G-protein coupled receptors family 1 profile" evidence="18">
    <location>
        <begin position="80"/>
        <end position="336"/>
    </location>
</feature>
<proteinExistence type="predicted"/>
<evidence type="ECO:0000256" key="5">
    <source>
        <dbReference type="ARBA" id="ARBA00022696"/>
    </source>
</evidence>
<evidence type="ECO:0000256" key="14">
    <source>
        <dbReference type="ARBA" id="ARBA00023224"/>
    </source>
</evidence>
<keyword evidence="20" id="KW-1185">Reference proteome</keyword>
<accession>A0A498MEX9</accession>
<keyword evidence="9" id="KW-0094">Blood coagulation</keyword>
<sequence>MVDFPSFTNLTFNDSGHMEDFPFGFLNRTFVTKYKGNNSVVAYQSQTTYFDKFVLVINDKMVTRVIPSIYIFIIILSLPLNGLALVTFTCKIQKKKPGVIYLSHLACVDLLFTLLLPLQIHYRLNGSNWKFSEAACRLLTAAYYGNMYCSILLMMCMSVDRLLAVAFPVASLTWRSTRKATFICTLVWLLALAGTVPLLSMKQTFTFQNLEVTCFEMFDYNTFKTLYFYVLSILPCVFFLPLIVILVSYSTIIYVLCAKRGHSVTSSSSSDSRRRAAIMVTAVLTEFVVCFAPSNGILLYHCVRSAMKSQGWDTYLAYLMAVCLGTSSVFLDPLLYYYGSSQYREQIHSVFLGCKAKRADVPSNTTQNTHTNPI</sequence>
<dbReference type="GO" id="GO:0005886">
    <property type="term" value="C:plasma membrane"/>
    <property type="evidence" value="ECO:0007669"/>
    <property type="project" value="UniProtKB-SubCell"/>
</dbReference>
<dbReference type="Proteomes" id="UP000290572">
    <property type="component" value="Unassembled WGS sequence"/>
</dbReference>
<gene>
    <name evidence="19" type="ORF">ROHU_027777</name>
</gene>
<keyword evidence="8" id="KW-0297">G-protein coupled receptor</keyword>
<dbReference type="FunFam" id="1.20.1070.10:FF:000040">
    <property type="entry name" value="Coagulation factor 2 (thrombin) receptor"/>
    <property type="match status" value="1"/>
</dbReference>
<evidence type="ECO:0000256" key="10">
    <source>
        <dbReference type="ARBA" id="ARBA00023136"/>
    </source>
</evidence>
<feature type="transmembrane region" description="Helical" evidence="17">
    <location>
        <begin position="276"/>
        <end position="295"/>
    </location>
</feature>
<dbReference type="InterPro" id="IPR017452">
    <property type="entry name" value="GPCR_Rhodpsn_7TM"/>
</dbReference>
<evidence type="ECO:0000256" key="13">
    <source>
        <dbReference type="ARBA" id="ARBA00023180"/>
    </source>
</evidence>
<keyword evidence="6" id="KW-0732">Signal</keyword>
<evidence type="ECO:0000313" key="20">
    <source>
        <dbReference type="Proteomes" id="UP000290572"/>
    </source>
</evidence>
<feature type="disulfide bond" evidence="16">
    <location>
        <begin position="136"/>
        <end position="214"/>
    </location>
</feature>
<dbReference type="InterPro" id="IPR003912">
    <property type="entry name" value="Protea_act_rcpt"/>
</dbReference>
<keyword evidence="3" id="KW-1003">Cell membrane</keyword>
<reference evidence="19 20" key="1">
    <citation type="submission" date="2018-03" db="EMBL/GenBank/DDBJ databases">
        <title>Draft genome sequence of Rohu Carp (Labeo rohita).</title>
        <authorList>
            <person name="Das P."/>
            <person name="Kushwaha B."/>
            <person name="Joshi C.G."/>
            <person name="Kumar D."/>
            <person name="Nagpure N.S."/>
            <person name="Sahoo L."/>
            <person name="Das S.P."/>
            <person name="Bit A."/>
            <person name="Patnaik S."/>
            <person name="Meher P.K."/>
            <person name="Jayasankar P."/>
            <person name="Koringa P.G."/>
            <person name="Patel N.V."/>
            <person name="Hinsu A.T."/>
            <person name="Kumar R."/>
            <person name="Pandey M."/>
            <person name="Agarwal S."/>
            <person name="Srivastava S."/>
            <person name="Singh M."/>
            <person name="Iquebal M.A."/>
            <person name="Jaiswal S."/>
            <person name="Angadi U.B."/>
            <person name="Kumar N."/>
            <person name="Raza M."/>
            <person name="Shah T.M."/>
            <person name="Rai A."/>
            <person name="Jena J.K."/>
        </authorList>
    </citation>
    <scope>NUCLEOTIDE SEQUENCE [LARGE SCALE GENOMIC DNA]</scope>
    <source>
        <strain evidence="19">DASCIFA01</strain>
        <tissue evidence="19">Testis</tissue>
    </source>
</reference>
<evidence type="ECO:0000259" key="18">
    <source>
        <dbReference type="PROSITE" id="PS50262"/>
    </source>
</evidence>
<dbReference type="GO" id="GO:0007200">
    <property type="term" value="P:phospholipase C-activating G protein-coupled receptor signaling pathway"/>
    <property type="evidence" value="ECO:0007669"/>
    <property type="project" value="TreeGrafter"/>
</dbReference>
<evidence type="ECO:0000256" key="9">
    <source>
        <dbReference type="ARBA" id="ARBA00023084"/>
    </source>
</evidence>
<dbReference type="PANTHER" id="PTHR24232">
    <property type="entry name" value="G-PROTEIN COUPLED RECEPTOR"/>
    <property type="match status" value="1"/>
</dbReference>
<keyword evidence="5" id="KW-0356">Hemostasis</keyword>
<evidence type="ECO:0000256" key="7">
    <source>
        <dbReference type="ARBA" id="ARBA00022989"/>
    </source>
</evidence>
<evidence type="ECO:0000256" key="4">
    <source>
        <dbReference type="ARBA" id="ARBA00022692"/>
    </source>
</evidence>
<feature type="transmembrane region" description="Helical" evidence="17">
    <location>
        <begin position="69"/>
        <end position="88"/>
    </location>
</feature>
<evidence type="ECO:0000256" key="8">
    <source>
        <dbReference type="ARBA" id="ARBA00023040"/>
    </source>
</evidence>
<dbReference type="SUPFAM" id="SSF81321">
    <property type="entry name" value="Family A G protein-coupled receptor-like"/>
    <property type="match status" value="1"/>
</dbReference>
<dbReference type="GO" id="GO:0015057">
    <property type="term" value="F:thrombin-activated receptor activity"/>
    <property type="evidence" value="ECO:0007669"/>
    <property type="project" value="InterPro"/>
</dbReference>
<dbReference type="PRINTS" id="PR01428">
    <property type="entry name" value="PROTEASEAR"/>
</dbReference>
<dbReference type="InterPro" id="IPR000276">
    <property type="entry name" value="GPCR_Rhodpsn"/>
</dbReference>
<protein>
    <recommendedName>
        <fullName evidence="2">Proteinase-activated receptor 1</fullName>
    </recommendedName>
    <alternativeName>
        <fullName evidence="15">Thrombin receptor</fullName>
    </alternativeName>
</protein>
<evidence type="ECO:0000256" key="15">
    <source>
        <dbReference type="ARBA" id="ARBA00031780"/>
    </source>
</evidence>
<dbReference type="PANTHER" id="PTHR24232:SF20">
    <property type="entry name" value="PROTEINASE-ACTIVATED RECEPTOR 1"/>
    <property type="match status" value="1"/>
</dbReference>
<evidence type="ECO:0000256" key="11">
    <source>
        <dbReference type="ARBA" id="ARBA00023157"/>
    </source>
</evidence>
<evidence type="ECO:0000256" key="3">
    <source>
        <dbReference type="ARBA" id="ARBA00022475"/>
    </source>
</evidence>
<keyword evidence="7 17" id="KW-1133">Transmembrane helix</keyword>
<comment type="subcellular location">
    <subcellularLocation>
        <location evidence="1">Cell membrane</location>
        <topology evidence="1">Multi-pass membrane protein</topology>
    </subcellularLocation>
</comment>
<evidence type="ECO:0000256" key="17">
    <source>
        <dbReference type="SAM" id="Phobius"/>
    </source>
</evidence>
<keyword evidence="12 19" id="KW-0675">Receptor</keyword>
<dbReference type="PRINTS" id="PR00237">
    <property type="entry name" value="GPCRRHODOPSN"/>
</dbReference>
<dbReference type="EMBL" id="QBIY01012809">
    <property type="protein sequence ID" value="RXN16055.1"/>
    <property type="molecule type" value="Genomic_DNA"/>
</dbReference>
<dbReference type="InterPro" id="IPR000935">
    <property type="entry name" value="Thrmbn_rcpt"/>
</dbReference>
<dbReference type="GO" id="GO:0035025">
    <property type="term" value="P:positive regulation of Rho protein signal transduction"/>
    <property type="evidence" value="ECO:0007669"/>
    <property type="project" value="TreeGrafter"/>
</dbReference>
<feature type="transmembrane region" description="Helical" evidence="17">
    <location>
        <begin position="100"/>
        <end position="121"/>
    </location>
</feature>
<dbReference type="Pfam" id="PF00001">
    <property type="entry name" value="7tm_1"/>
    <property type="match status" value="1"/>
</dbReference>
<feature type="transmembrane region" description="Helical" evidence="17">
    <location>
        <begin position="141"/>
        <end position="159"/>
    </location>
</feature>
<feature type="transmembrane region" description="Helical" evidence="17">
    <location>
        <begin position="180"/>
        <end position="200"/>
    </location>
</feature>